<accession>A0ABP0VY36</accession>
<dbReference type="InterPro" id="IPR000182">
    <property type="entry name" value="GNAT_dom"/>
</dbReference>
<dbReference type="InterPro" id="IPR016181">
    <property type="entry name" value="Acyl_CoA_acyltransferase"/>
</dbReference>
<dbReference type="Pfam" id="PF00583">
    <property type="entry name" value="Acetyltransf_1"/>
    <property type="match status" value="1"/>
</dbReference>
<sequence length="645" mass="71810">MVVPPRKRKQVQTMNTTSCAIGNCNVEAPTHVELEHEANGVRLHVREPAAISISVNNSKEHAMVKSVISTALTESKCQNCSRLPRELSFQLLTPKSLHDADKLLLENALELYNQELPAMSFAANTGKESNFLRNCISNGKYCTLLMMKSGTTATELEVVGAVTYQILPPDTQFAEIPLAAVKKSHQRQGLGGVLFKELAKRMMDVGVLTLFCWGDQESETFWTKQGFLKVAEVDGRGKPHKLPLKAEIRKAMSLPGSATLMVCHLRAAFTQSHCSTTYISCQINTGEKTPSTDCPFGKENQRPTAQEILEEDSKNIKAGNKRSRQSSSPLKAVGRRSSRRRRGHDWSICKPLSCPKSFVVGECKQSLADECLSRSEESPGGQSKGHQELQIRQLETQADAKNRPEYNDAEDVTQDVWEASSQAPNFLAEMDEVTSTDHPKHIILFMNMTDETRRAALTQFVEKLGGKVTNEGRQCTHVVTGEVRRTLNFCTALCSGAWIVSPDWLKACSRKHQFVDERPFLLRDKQFETKYKVRVADVVEKARQRPHSLLQGYYLYPTPHVQPPLTTIVRLAQAAGARILSSLDEAMRKEDAPHTIVVACEEDSDEALVASKAGFHTFSAEWFMMIIVKQSLELGAAQFIESVCS</sequence>
<evidence type="ECO:0000256" key="2">
    <source>
        <dbReference type="ARBA" id="ARBA00022763"/>
    </source>
</evidence>
<dbReference type="Pfam" id="PF16589">
    <property type="entry name" value="BRCT_2"/>
    <property type="match status" value="1"/>
</dbReference>
<gene>
    <name evidence="7" type="ORF">CSSPJE1EN1_LOCUS4909</name>
</gene>
<evidence type="ECO:0000313" key="7">
    <source>
        <dbReference type="EMBL" id="CAK9259431.1"/>
    </source>
</evidence>
<dbReference type="PANTHER" id="PTHR23196">
    <property type="entry name" value="PAX TRANSCRIPTION ACTIVATION DOMAIN INTERACTING PROTEIN"/>
    <property type="match status" value="1"/>
</dbReference>
<dbReference type="SUPFAM" id="SSF55729">
    <property type="entry name" value="Acyl-CoA N-acyltransferases (Nat)"/>
    <property type="match status" value="1"/>
</dbReference>
<feature type="region of interest" description="Disordered" evidence="4">
    <location>
        <begin position="312"/>
        <end position="339"/>
    </location>
</feature>
<dbReference type="Gene3D" id="3.40.630.30">
    <property type="match status" value="1"/>
</dbReference>
<reference evidence="7" key="1">
    <citation type="submission" date="2024-02" db="EMBL/GenBank/DDBJ databases">
        <authorList>
            <consortium name="ELIXIR-Norway"/>
            <consortium name="Elixir Norway"/>
        </authorList>
    </citation>
    <scope>NUCLEOTIDE SEQUENCE</scope>
</reference>
<dbReference type="Pfam" id="PF00533">
    <property type="entry name" value="BRCT"/>
    <property type="match status" value="1"/>
</dbReference>
<keyword evidence="3" id="KW-0539">Nucleus</keyword>
<dbReference type="SMART" id="SM00292">
    <property type="entry name" value="BRCT"/>
    <property type="match status" value="2"/>
</dbReference>
<keyword evidence="8" id="KW-1185">Reference proteome</keyword>
<dbReference type="InterPro" id="IPR001357">
    <property type="entry name" value="BRCT_dom"/>
</dbReference>
<dbReference type="InterPro" id="IPR036420">
    <property type="entry name" value="BRCT_dom_sf"/>
</dbReference>
<dbReference type="InterPro" id="IPR051579">
    <property type="entry name" value="DDR_Transcriptional_Reg"/>
</dbReference>
<feature type="domain" description="N-acetyltransferase" evidence="6">
    <location>
        <begin position="95"/>
        <end position="255"/>
    </location>
</feature>
<dbReference type="PROSITE" id="PS50172">
    <property type="entry name" value="BRCT"/>
    <property type="match status" value="1"/>
</dbReference>
<dbReference type="Gene3D" id="3.40.50.10190">
    <property type="entry name" value="BRCT domain"/>
    <property type="match status" value="2"/>
</dbReference>
<evidence type="ECO:0000256" key="4">
    <source>
        <dbReference type="SAM" id="MobiDB-lite"/>
    </source>
</evidence>
<evidence type="ECO:0000313" key="8">
    <source>
        <dbReference type="Proteomes" id="UP001497444"/>
    </source>
</evidence>
<evidence type="ECO:0000256" key="1">
    <source>
        <dbReference type="ARBA" id="ARBA00004123"/>
    </source>
</evidence>
<dbReference type="PANTHER" id="PTHR23196:SF8">
    <property type="entry name" value="N-ACETYLTRANSFERASE"/>
    <property type="match status" value="1"/>
</dbReference>
<evidence type="ECO:0008006" key="9">
    <source>
        <dbReference type="Google" id="ProtNLM"/>
    </source>
</evidence>
<dbReference type="Proteomes" id="UP001497444">
    <property type="component" value="Chromosome 12"/>
</dbReference>
<dbReference type="CDD" id="cd04301">
    <property type="entry name" value="NAT_SF"/>
    <property type="match status" value="1"/>
</dbReference>
<dbReference type="SUPFAM" id="SSF52113">
    <property type="entry name" value="BRCT domain"/>
    <property type="match status" value="2"/>
</dbReference>
<feature type="domain" description="BRCT" evidence="5">
    <location>
        <begin position="440"/>
        <end position="522"/>
    </location>
</feature>
<evidence type="ECO:0000259" key="5">
    <source>
        <dbReference type="PROSITE" id="PS50172"/>
    </source>
</evidence>
<dbReference type="CDD" id="cd18432">
    <property type="entry name" value="BRCT_PAXIP1_rpt6_like"/>
    <property type="match status" value="1"/>
</dbReference>
<evidence type="ECO:0000256" key="3">
    <source>
        <dbReference type="ARBA" id="ARBA00023242"/>
    </source>
</evidence>
<comment type="subcellular location">
    <subcellularLocation>
        <location evidence="1">Nucleus</location>
    </subcellularLocation>
</comment>
<name>A0ABP0VY36_9BRYO</name>
<keyword evidence="2" id="KW-0227">DNA damage</keyword>
<dbReference type="PROSITE" id="PS51186">
    <property type="entry name" value="GNAT"/>
    <property type="match status" value="1"/>
</dbReference>
<evidence type="ECO:0000259" key="6">
    <source>
        <dbReference type="PROSITE" id="PS51186"/>
    </source>
</evidence>
<protein>
    <recommendedName>
        <fullName evidence="9">N-acetyltransferase</fullName>
    </recommendedName>
</protein>
<dbReference type="EMBL" id="OZ020107">
    <property type="protein sequence ID" value="CAK9259431.1"/>
    <property type="molecule type" value="Genomic_DNA"/>
</dbReference>
<organism evidence="7 8">
    <name type="scientific">Sphagnum jensenii</name>
    <dbReference type="NCBI Taxonomy" id="128206"/>
    <lineage>
        <taxon>Eukaryota</taxon>
        <taxon>Viridiplantae</taxon>
        <taxon>Streptophyta</taxon>
        <taxon>Embryophyta</taxon>
        <taxon>Bryophyta</taxon>
        <taxon>Sphagnophytina</taxon>
        <taxon>Sphagnopsida</taxon>
        <taxon>Sphagnales</taxon>
        <taxon>Sphagnaceae</taxon>
        <taxon>Sphagnum</taxon>
    </lineage>
</organism>
<proteinExistence type="predicted"/>
<dbReference type="CDD" id="cd17744">
    <property type="entry name" value="BRCT_MDC1_rpt1"/>
    <property type="match status" value="1"/>
</dbReference>